<evidence type="ECO:0000313" key="3">
    <source>
        <dbReference type="Proteomes" id="UP001634394"/>
    </source>
</evidence>
<name>A0ABD3XG33_SINWO</name>
<evidence type="ECO:0000313" key="2">
    <source>
        <dbReference type="EMBL" id="KAL3884700.1"/>
    </source>
</evidence>
<keyword evidence="3" id="KW-1185">Reference proteome</keyword>
<evidence type="ECO:0000256" key="1">
    <source>
        <dbReference type="SAM" id="SignalP"/>
    </source>
</evidence>
<dbReference type="EMBL" id="JBJQND010000002">
    <property type="protein sequence ID" value="KAL3884700.1"/>
    <property type="molecule type" value="Genomic_DNA"/>
</dbReference>
<dbReference type="Proteomes" id="UP001634394">
    <property type="component" value="Unassembled WGS sequence"/>
</dbReference>
<feature type="non-terminal residue" evidence="2">
    <location>
        <position position="69"/>
    </location>
</feature>
<reference evidence="2 3" key="1">
    <citation type="submission" date="2024-11" db="EMBL/GenBank/DDBJ databases">
        <title>Chromosome-level genome assembly of the freshwater bivalve Anodonta woodiana.</title>
        <authorList>
            <person name="Chen X."/>
        </authorList>
    </citation>
    <scope>NUCLEOTIDE SEQUENCE [LARGE SCALE GENOMIC DNA]</scope>
    <source>
        <strain evidence="2">MN2024</strain>
        <tissue evidence="2">Gills</tissue>
    </source>
</reference>
<dbReference type="AlphaFoldDB" id="A0ABD3XG33"/>
<keyword evidence="1" id="KW-0732">Signal</keyword>
<feature type="non-terminal residue" evidence="2">
    <location>
        <position position="1"/>
    </location>
</feature>
<comment type="caution">
    <text evidence="2">The sequence shown here is derived from an EMBL/GenBank/DDBJ whole genome shotgun (WGS) entry which is preliminary data.</text>
</comment>
<accession>A0ABD3XG33</accession>
<feature type="signal peptide" evidence="1">
    <location>
        <begin position="1"/>
        <end position="24"/>
    </location>
</feature>
<organism evidence="2 3">
    <name type="scientific">Sinanodonta woodiana</name>
    <name type="common">Chinese pond mussel</name>
    <name type="synonym">Anodonta woodiana</name>
    <dbReference type="NCBI Taxonomy" id="1069815"/>
    <lineage>
        <taxon>Eukaryota</taxon>
        <taxon>Metazoa</taxon>
        <taxon>Spiralia</taxon>
        <taxon>Lophotrochozoa</taxon>
        <taxon>Mollusca</taxon>
        <taxon>Bivalvia</taxon>
        <taxon>Autobranchia</taxon>
        <taxon>Heteroconchia</taxon>
        <taxon>Palaeoheterodonta</taxon>
        <taxon>Unionida</taxon>
        <taxon>Unionoidea</taxon>
        <taxon>Unionidae</taxon>
        <taxon>Unioninae</taxon>
        <taxon>Sinanodonta</taxon>
    </lineage>
</organism>
<gene>
    <name evidence="2" type="ORF">ACJMK2_024812</name>
</gene>
<sequence>VKMKTKSAILILLLACMMFQISYSCSSLNQDKPCLCACENVISACRAYCSTISGIGSENVTAQLRCYKN</sequence>
<feature type="chain" id="PRO_5044844221" evidence="1">
    <location>
        <begin position="25"/>
        <end position="69"/>
    </location>
</feature>
<protein>
    <submittedName>
        <fullName evidence="2">Uncharacterized protein</fullName>
    </submittedName>
</protein>
<proteinExistence type="predicted"/>